<gene>
    <name evidence="1" type="ORF">NDU88_005126</name>
</gene>
<evidence type="ECO:0000313" key="2">
    <source>
        <dbReference type="Proteomes" id="UP001066276"/>
    </source>
</evidence>
<evidence type="ECO:0000313" key="1">
    <source>
        <dbReference type="EMBL" id="KAJ1201313.1"/>
    </source>
</evidence>
<organism evidence="1 2">
    <name type="scientific">Pleurodeles waltl</name>
    <name type="common">Iberian ribbed newt</name>
    <dbReference type="NCBI Taxonomy" id="8319"/>
    <lineage>
        <taxon>Eukaryota</taxon>
        <taxon>Metazoa</taxon>
        <taxon>Chordata</taxon>
        <taxon>Craniata</taxon>
        <taxon>Vertebrata</taxon>
        <taxon>Euteleostomi</taxon>
        <taxon>Amphibia</taxon>
        <taxon>Batrachia</taxon>
        <taxon>Caudata</taxon>
        <taxon>Salamandroidea</taxon>
        <taxon>Salamandridae</taxon>
        <taxon>Pleurodelinae</taxon>
        <taxon>Pleurodeles</taxon>
    </lineage>
</organism>
<reference evidence="1" key="1">
    <citation type="journal article" date="2022" name="bioRxiv">
        <title>Sequencing and chromosome-scale assembly of the giantPleurodeles waltlgenome.</title>
        <authorList>
            <person name="Brown T."/>
            <person name="Elewa A."/>
            <person name="Iarovenko S."/>
            <person name="Subramanian E."/>
            <person name="Araus A.J."/>
            <person name="Petzold A."/>
            <person name="Susuki M."/>
            <person name="Suzuki K.-i.T."/>
            <person name="Hayashi T."/>
            <person name="Toyoda A."/>
            <person name="Oliveira C."/>
            <person name="Osipova E."/>
            <person name="Leigh N.D."/>
            <person name="Simon A."/>
            <person name="Yun M.H."/>
        </authorList>
    </citation>
    <scope>NUCLEOTIDE SEQUENCE</scope>
    <source>
        <strain evidence="1">20211129_DDA</strain>
        <tissue evidence="1">Liver</tissue>
    </source>
</reference>
<dbReference type="EMBL" id="JANPWB010000003">
    <property type="protein sequence ID" value="KAJ1201313.1"/>
    <property type="molecule type" value="Genomic_DNA"/>
</dbReference>
<comment type="caution">
    <text evidence="1">The sequence shown here is derived from an EMBL/GenBank/DDBJ whole genome shotgun (WGS) entry which is preliminary data.</text>
</comment>
<dbReference type="AlphaFoldDB" id="A0AAV7VIZ0"/>
<protein>
    <submittedName>
        <fullName evidence="1">Uncharacterized protein</fullName>
    </submittedName>
</protein>
<keyword evidence="2" id="KW-1185">Reference proteome</keyword>
<dbReference type="Proteomes" id="UP001066276">
    <property type="component" value="Chromosome 2_1"/>
</dbReference>
<accession>A0AAV7VIZ0</accession>
<sequence>MSSVSTPALAHKWLHFPYSQAVRRVPQQQRPRSVAGQGAASWCRDDPFAIFHFPFNKCSWGLATTGATLVRGPWAAAFLCG</sequence>
<proteinExistence type="predicted"/>
<name>A0AAV7VIZ0_PLEWA</name>